<reference evidence="2" key="1">
    <citation type="submission" date="2016-03" db="EMBL/GenBank/DDBJ databases">
        <authorList>
            <person name="Devillers Hugo."/>
        </authorList>
    </citation>
    <scope>NUCLEOTIDE SEQUENCE [LARGE SCALE GENOMIC DNA]</scope>
</reference>
<dbReference type="AlphaFoldDB" id="A0A1G4JY38"/>
<protein>
    <submittedName>
        <fullName evidence="1">LAME_0F14796g1_1</fullName>
    </submittedName>
</protein>
<organism evidence="1 2">
    <name type="scientific">Lachancea meyersii CBS 8951</name>
    <dbReference type="NCBI Taxonomy" id="1266667"/>
    <lineage>
        <taxon>Eukaryota</taxon>
        <taxon>Fungi</taxon>
        <taxon>Dikarya</taxon>
        <taxon>Ascomycota</taxon>
        <taxon>Saccharomycotina</taxon>
        <taxon>Saccharomycetes</taxon>
        <taxon>Saccharomycetales</taxon>
        <taxon>Saccharomycetaceae</taxon>
        <taxon>Lachancea</taxon>
    </lineage>
</organism>
<accession>A0A1G4JY38</accession>
<evidence type="ECO:0000313" key="2">
    <source>
        <dbReference type="Proteomes" id="UP000191144"/>
    </source>
</evidence>
<proteinExistence type="predicted"/>
<dbReference type="Proteomes" id="UP000191144">
    <property type="component" value="Chromosome F"/>
</dbReference>
<keyword evidence="2" id="KW-1185">Reference proteome</keyword>
<dbReference type="EMBL" id="LT598477">
    <property type="protein sequence ID" value="SCU96082.1"/>
    <property type="molecule type" value="Genomic_DNA"/>
</dbReference>
<name>A0A1G4JY38_9SACH</name>
<sequence>MLRFAVSIKGAPPEPGSKKDVETSCSYRILDWHQGKLTIKEMSVFEKLDSCSDITEMCYLRDSHWPKSGRAFPSYDYLLVGYTDGFIQVIPDVQNSLLEGRTLQARWVLSCRVEVNNYSVMLPIASIDYRDGLLYCLTETGQISVFILNLPATYEKCEYIAFAEDAVDLRGAGAPFIGCEIDGLTSEDEDFFKECKLVRSSNPNHPFSYLAPAHGKFRAQQEILYDLPHARSPCFQPSFTLKLIDKISHFRINPLNKLSFMTSSLSGRIALHKIRITSSYLSYFRKLKSFIGLAIYEGKGYTWKLCGMTDLPVYSANNDRHTNSHQERKPATDPLRAIIADQLKKCANQFDRDKVRKANLRARSGVPELQYHTFWRETPGKLIYDSCSKLQGKAQVAGSDGLIPENPVMQQKRKLGRRPRLRLGNKPKKVVKNSSGTRGIGDSAISPSGSIVALTYFDFSFSDLSKDTLKSAHASITAALKEEKEENDYSLSLYPKFNRLEILTLDGCQNLRAFRPSLGSQPYLTLDSYRNESSIGELSRHQRKTLNGHANEWLFQRLFVINENYCLSINAYGIALWNRSHMCDRCQVQSSSILPLKKVNFSLALVLDAIVLVKEYRACGQGDDCQGNISLSLEIVVTCVDKLIMVLGIDFAAHSETGKWQILDLMKLTDPTGELDKLVVMGVLQPDTKKRTCDSLNASASIKKTKTAGGLNCAIAPPAS</sequence>
<evidence type="ECO:0000313" key="1">
    <source>
        <dbReference type="EMBL" id="SCU96082.1"/>
    </source>
</evidence>
<dbReference type="SUPFAM" id="SSF50978">
    <property type="entry name" value="WD40 repeat-like"/>
    <property type="match status" value="1"/>
</dbReference>
<gene>
    <name evidence="1" type="ORF">LAME_0F14796G</name>
</gene>
<dbReference type="InterPro" id="IPR036322">
    <property type="entry name" value="WD40_repeat_dom_sf"/>
</dbReference>
<dbReference type="OrthoDB" id="4036394at2759"/>